<dbReference type="Proteomes" id="UP000033935">
    <property type="component" value="Unassembled WGS sequence"/>
</dbReference>
<proteinExistence type="predicted"/>
<comment type="caution">
    <text evidence="1">The sequence shown here is derived from an EMBL/GenBank/DDBJ whole genome shotgun (WGS) entry which is preliminary data.</text>
</comment>
<evidence type="ECO:0000313" key="1">
    <source>
        <dbReference type="EMBL" id="KKR04120.1"/>
    </source>
</evidence>
<accession>A0A0G0Q148</accession>
<reference evidence="1 2" key="1">
    <citation type="journal article" date="2015" name="Nature">
        <title>rRNA introns, odd ribosomes, and small enigmatic genomes across a large radiation of phyla.</title>
        <authorList>
            <person name="Brown C.T."/>
            <person name="Hug L.A."/>
            <person name="Thomas B.C."/>
            <person name="Sharon I."/>
            <person name="Castelle C.J."/>
            <person name="Singh A."/>
            <person name="Wilkins M.J."/>
            <person name="Williams K.H."/>
            <person name="Banfield J.F."/>
        </authorList>
    </citation>
    <scope>NUCLEOTIDE SEQUENCE [LARGE SCALE GENOMIC DNA]</scope>
</reference>
<evidence type="ECO:0000313" key="2">
    <source>
        <dbReference type="Proteomes" id="UP000033935"/>
    </source>
</evidence>
<protein>
    <submittedName>
        <fullName evidence="1">Uncharacterized protein</fullName>
    </submittedName>
</protein>
<name>A0A0G0Q148_9BACT</name>
<dbReference type="AlphaFoldDB" id="A0A0G0Q148"/>
<gene>
    <name evidence="1" type="ORF">UT30_C0012G0031</name>
</gene>
<sequence>MEEALQPQAMSLWWLCLTLVSKAIGKQHVVAISCRCMETSVAINVTIPDLLRTPRSCKLITTQAKIAQTQVHAVKTLPQQDAIGSMPIGLPAAI</sequence>
<dbReference type="EMBL" id="LBWG01000012">
    <property type="protein sequence ID" value="KKR04120.1"/>
    <property type="molecule type" value="Genomic_DNA"/>
</dbReference>
<organism evidence="1 2">
    <name type="scientific">Candidatus Uhrbacteria bacterium GW2011_GWF2_39_13</name>
    <dbReference type="NCBI Taxonomy" id="1618995"/>
    <lineage>
        <taxon>Bacteria</taxon>
        <taxon>Candidatus Uhriibacteriota</taxon>
    </lineage>
</organism>